<evidence type="ECO:0000256" key="2">
    <source>
        <dbReference type="RuleBase" id="RU003634"/>
    </source>
</evidence>
<feature type="domain" description="Aspartate/ornithine carbamoyltransferase Asp/Orn-binding" evidence="3">
    <location>
        <begin position="149"/>
        <end position="304"/>
    </location>
</feature>
<keyword evidence="1 2" id="KW-0808">Transferase</keyword>
<evidence type="ECO:0000259" key="3">
    <source>
        <dbReference type="Pfam" id="PF00185"/>
    </source>
</evidence>
<dbReference type="SUPFAM" id="SSF53671">
    <property type="entry name" value="Aspartate/ornithine carbamoyltransferase"/>
    <property type="match status" value="1"/>
</dbReference>
<dbReference type="PANTHER" id="PTHR45753">
    <property type="entry name" value="ORNITHINE CARBAMOYLTRANSFERASE, MITOCHONDRIAL"/>
    <property type="match status" value="1"/>
</dbReference>
<dbReference type="InterPro" id="IPR006130">
    <property type="entry name" value="Asp/Orn_carbamoylTrfase"/>
</dbReference>
<dbReference type="Gene3D" id="3.40.50.1370">
    <property type="entry name" value="Aspartate/ornithine carbamoyltransferase"/>
    <property type="match status" value="2"/>
</dbReference>
<dbReference type="PRINTS" id="PR00102">
    <property type="entry name" value="OTCASE"/>
</dbReference>
<dbReference type="Pfam" id="PF00185">
    <property type="entry name" value="OTCace"/>
    <property type="match status" value="1"/>
</dbReference>
<evidence type="ECO:0000313" key="6">
    <source>
        <dbReference type="Proteomes" id="UP001501470"/>
    </source>
</evidence>
<protein>
    <submittedName>
        <fullName evidence="5">Ornithine carbamoyltransferase</fullName>
    </submittedName>
</protein>
<accession>A0ABN2BKT6</accession>
<dbReference type="InterPro" id="IPR036901">
    <property type="entry name" value="Asp/Orn_carbamoylTrfase_sf"/>
</dbReference>
<dbReference type="InterPro" id="IPR006132">
    <property type="entry name" value="Asp/Orn_carbamoyltranf_P-bd"/>
</dbReference>
<comment type="caution">
    <text evidence="5">The sequence shown here is derived from an EMBL/GenBank/DDBJ whole genome shotgun (WGS) entry which is preliminary data.</text>
</comment>
<evidence type="ECO:0000313" key="5">
    <source>
        <dbReference type="EMBL" id="GAA1542642.1"/>
    </source>
</evidence>
<dbReference type="PANTHER" id="PTHR45753:SF3">
    <property type="entry name" value="ORNITHINE TRANSCARBAMYLASE, MITOCHONDRIAL"/>
    <property type="match status" value="1"/>
</dbReference>
<dbReference type="PRINTS" id="PR00100">
    <property type="entry name" value="AOTCASE"/>
</dbReference>
<organism evidence="5 6">
    <name type="scientific">Dactylosporangium maewongense</name>
    <dbReference type="NCBI Taxonomy" id="634393"/>
    <lineage>
        <taxon>Bacteria</taxon>
        <taxon>Bacillati</taxon>
        <taxon>Actinomycetota</taxon>
        <taxon>Actinomycetes</taxon>
        <taxon>Micromonosporales</taxon>
        <taxon>Micromonosporaceae</taxon>
        <taxon>Dactylosporangium</taxon>
    </lineage>
</organism>
<comment type="similarity">
    <text evidence="2">Belongs to the aspartate/ornithine carbamoyltransferase superfamily.</text>
</comment>
<feature type="domain" description="Aspartate/ornithine carbamoyltransferase carbamoyl-P binding" evidence="4">
    <location>
        <begin position="4"/>
        <end position="142"/>
    </location>
</feature>
<sequence length="307" mass="33064">MSGRSLISIADLTTAELEHLVARSGEYFTAQPVDHRPLRDKVVGVLFTVTSTRTRTAFSSGVARLGGTVVAYGPRDLQLVTGETLDDTARVFGGMLDALVVRDPVPMADLRRFADVSGIPVINAMVREEHPTQGVSDVAMLRTHFGRLDGLHVGYFGEGNNSATALALGLAKVPGPSLSLATPSGYGLDPAYLAEARQLVAGSGRQVREVHDVNDLGDDLDVVYTTQWCTTGTTKPDPDWRRHFEPFAVTEDLMSRWPGAVFMHDLPAHRGEEVAATVLDGPRSIAWAQARMKLASAMAVLEWCLGG</sequence>
<proteinExistence type="inferred from homology"/>
<dbReference type="InterPro" id="IPR002292">
    <property type="entry name" value="Orn/put_carbamltrans"/>
</dbReference>
<reference evidence="5 6" key="1">
    <citation type="journal article" date="2019" name="Int. J. Syst. Evol. Microbiol.">
        <title>The Global Catalogue of Microorganisms (GCM) 10K type strain sequencing project: providing services to taxonomists for standard genome sequencing and annotation.</title>
        <authorList>
            <consortium name="The Broad Institute Genomics Platform"/>
            <consortium name="The Broad Institute Genome Sequencing Center for Infectious Disease"/>
            <person name="Wu L."/>
            <person name="Ma J."/>
        </authorList>
    </citation>
    <scope>NUCLEOTIDE SEQUENCE [LARGE SCALE GENOMIC DNA]</scope>
    <source>
        <strain evidence="5 6">JCM 15933</strain>
    </source>
</reference>
<keyword evidence="6" id="KW-1185">Reference proteome</keyword>
<evidence type="ECO:0000259" key="4">
    <source>
        <dbReference type="Pfam" id="PF02729"/>
    </source>
</evidence>
<dbReference type="Proteomes" id="UP001501470">
    <property type="component" value="Unassembled WGS sequence"/>
</dbReference>
<gene>
    <name evidence="5" type="primary">argF_2</name>
    <name evidence="5" type="ORF">GCM10009827_072750</name>
</gene>
<dbReference type="InterPro" id="IPR006131">
    <property type="entry name" value="Asp_carbamoyltransf_Asp/Orn-bd"/>
</dbReference>
<dbReference type="Pfam" id="PF02729">
    <property type="entry name" value="OTCace_N"/>
    <property type="match status" value="1"/>
</dbReference>
<name>A0ABN2BKT6_9ACTN</name>
<evidence type="ECO:0000256" key="1">
    <source>
        <dbReference type="ARBA" id="ARBA00022679"/>
    </source>
</evidence>
<dbReference type="EMBL" id="BAAAQD010000017">
    <property type="protein sequence ID" value="GAA1542642.1"/>
    <property type="molecule type" value="Genomic_DNA"/>
</dbReference>